<dbReference type="Pfam" id="PF05838">
    <property type="entry name" value="Glyco_hydro_108"/>
    <property type="match status" value="1"/>
</dbReference>
<dbReference type="RefSeq" id="WP_191004093.1">
    <property type="nucleotide sequence ID" value="NZ_JACXAD010000004.1"/>
</dbReference>
<accession>A0A927BAP6</accession>
<evidence type="ECO:0000259" key="1">
    <source>
        <dbReference type="Pfam" id="PF05838"/>
    </source>
</evidence>
<proteinExistence type="predicted"/>
<dbReference type="Pfam" id="PF09374">
    <property type="entry name" value="PG_binding_3"/>
    <property type="match status" value="1"/>
</dbReference>
<dbReference type="Proteomes" id="UP000612233">
    <property type="component" value="Unassembled WGS sequence"/>
</dbReference>
<dbReference type="Gene3D" id="1.20.141.10">
    <property type="entry name" value="Chitosanase, subunit A, domain 1"/>
    <property type="match status" value="1"/>
</dbReference>
<evidence type="ECO:0000259" key="2">
    <source>
        <dbReference type="Pfam" id="PF09374"/>
    </source>
</evidence>
<comment type="caution">
    <text evidence="3">The sequence shown here is derived from an EMBL/GenBank/DDBJ whole genome shotgun (WGS) entry which is preliminary data.</text>
</comment>
<organism evidence="3 4">
    <name type="scientific">Hymenobacter montanus</name>
    <dbReference type="NCBI Taxonomy" id="2771359"/>
    <lineage>
        <taxon>Bacteria</taxon>
        <taxon>Pseudomonadati</taxon>
        <taxon>Bacteroidota</taxon>
        <taxon>Cytophagia</taxon>
        <taxon>Cytophagales</taxon>
        <taxon>Hymenobacteraceae</taxon>
        <taxon>Hymenobacter</taxon>
    </lineage>
</organism>
<name>A0A927BAP6_9BACT</name>
<dbReference type="AlphaFoldDB" id="A0A927BAP6"/>
<evidence type="ECO:0000313" key="3">
    <source>
        <dbReference type="EMBL" id="MBD2767270.1"/>
    </source>
</evidence>
<protein>
    <recommendedName>
        <fullName evidence="5">Secretion activator protein</fullName>
    </recommendedName>
</protein>
<dbReference type="InterPro" id="IPR008565">
    <property type="entry name" value="TtsA-like_GH18_dom"/>
</dbReference>
<evidence type="ECO:0008006" key="5">
    <source>
        <dbReference type="Google" id="ProtNLM"/>
    </source>
</evidence>
<dbReference type="SUPFAM" id="SSF53955">
    <property type="entry name" value="Lysozyme-like"/>
    <property type="match status" value="1"/>
</dbReference>
<keyword evidence="4" id="KW-1185">Reference proteome</keyword>
<dbReference type="EMBL" id="JACXAD010000004">
    <property type="protein sequence ID" value="MBD2767270.1"/>
    <property type="molecule type" value="Genomic_DNA"/>
</dbReference>
<reference evidence="3" key="1">
    <citation type="submission" date="2020-09" db="EMBL/GenBank/DDBJ databases">
        <authorList>
            <person name="Kim M.K."/>
        </authorList>
    </citation>
    <scope>NUCLEOTIDE SEQUENCE</scope>
    <source>
        <strain evidence="3">BT664</strain>
    </source>
</reference>
<dbReference type="InterPro" id="IPR023346">
    <property type="entry name" value="Lysozyme-like_dom_sf"/>
</dbReference>
<feature type="domain" description="Peptidoglycan binding" evidence="2">
    <location>
        <begin position="137"/>
        <end position="211"/>
    </location>
</feature>
<evidence type="ECO:0000313" key="4">
    <source>
        <dbReference type="Proteomes" id="UP000612233"/>
    </source>
</evidence>
<gene>
    <name evidence="3" type="ORF">IC235_05135</name>
</gene>
<dbReference type="InterPro" id="IPR018537">
    <property type="entry name" value="Peptidoglycan-bd_3"/>
</dbReference>
<feature type="domain" description="TtsA-like Glycoside hydrolase family 108" evidence="1">
    <location>
        <begin position="10"/>
        <end position="117"/>
    </location>
</feature>
<sequence length="218" mass="24168">MADFAEYFPHLLANEGGYVFDPHDPGGETWRGIARVFNPDWVGWKRIDAYKAKASWPANCGVYPRNKLATAVLQKDKALAALVQSFYQTQYWDCLRLGEIANQSIASQLCDIGVNSGTGRVGRLAQYVLASSFKWPGKIDGKLGPLTLAAINAAPPQAYYNALVAVRRSFYQYRAGHTDGLTSECISFLKSVNLRPDAAMRRYLPGWLNRITAIPFTA</sequence>